<sequence>MNFQSFDLNVPIVSNHRTCYIDLNKILDNINPDNVLFDQNEFVVDMSENYPGNININGEYLVDLNHSENDEANSPNLLIDLEQLLEEENEEEEVHVYENHLELFLEEEEEKEGEGGGHSN</sequence>
<comment type="caution">
    <text evidence="1">The sequence shown here is derived from an EMBL/GenBank/DDBJ whole genome shotgun (WGS) entry which is preliminary data.</text>
</comment>
<name>A0AAV3S2Z9_LITER</name>
<proteinExistence type="predicted"/>
<dbReference type="AlphaFoldDB" id="A0AAV3S2Z9"/>
<dbReference type="EMBL" id="BAABME010014311">
    <property type="protein sequence ID" value="GAA0187062.1"/>
    <property type="molecule type" value="Genomic_DNA"/>
</dbReference>
<gene>
    <name evidence="1" type="ORF">LIER_34350</name>
</gene>
<evidence type="ECO:0000313" key="2">
    <source>
        <dbReference type="Proteomes" id="UP001454036"/>
    </source>
</evidence>
<accession>A0AAV3S2Z9</accession>
<dbReference type="Proteomes" id="UP001454036">
    <property type="component" value="Unassembled WGS sequence"/>
</dbReference>
<organism evidence="1 2">
    <name type="scientific">Lithospermum erythrorhizon</name>
    <name type="common">Purple gromwell</name>
    <name type="synonym">Lithospermum officinale var. erythrorhizon</name>
    <dbReference type="NCBI Taxonomy" id="34254"/>
    <lineage>
        <taxon>Eukaryota</taxon>
        <taxon>Viridiplantae</taxon>
        <taxon>Streptophyta</taxon>
        <taxon>Embryophyta</taxon>
        <taxon>Tracheophyta</taxon>
        <taxon>Spermatophyta</taxon>
        <taxon>Magnoliopsida</taxon>
        <taxon>eudicotyledons</taxon>
        <taxon>Gunneridae</taxon>
        <taxon>Pentapetalae</taxon>
        <taxon>asterids</taxon>
        <taxon>lamiids</taxon>
        <taxon>Boraginales</taxon>
        <taxon>Boraginaceae</taxon>
        <taxon>Boraginoideae</taxon>
        <taxon>Lithospermeae</taxon>
        <taxon>Lithospermum</taxon>
    </lineage>
</organism>
<keyword evidence="2" id="KW-1185">Reference proteome</keyword>
<protein>
    <submittedName>
        <fullName evidence="1">Uncharacterized protein</fullName>
    </submittedName>
</protein>
<evidence type="ECO:0000313" key="1">
    <source>
        <dbReference type="EMBL" id="GAA0187062.1"/>
    </source>
</evidence>
<reference evidence="1 2" key="1">
    <citation type="submission" date="2024-01" db="EMBL/GenBank/DDBJ databases">
        <title>The complete chloroplast genome sequence of Lithospermum erythrorhizon: insights into the phylogenetic relationship among Boraginaceae species and the maternal lineages of purple gromwells.</title>
        <authorList>
            <person name="Okada T."/>
            <person name="Watanabe K."/>
        </authorList>
    </citation>
    <scope>NUCLEOTIDE SEQUENCE [LARGE SCALE GENOMIC DNA]</scope>
</reference>